<dbReference type="Proteomes" id="UP000799767">
    <property type="component" value="Unassembled WGS sequence"/>
</dbReference>
<evidence type="ECO:0000313" key="2">
    <source>
        <dbReference type="Proteomes" id="UP000799767"/>
    </source>
</evidence>
<protein>
    <submittedName>
        <fullName evidence="1">Uncharacterized protein</fullName>
    </submittedName>
</protein>
<name>A0A6A6Q3M9_9PEZI</name>
<dbReference type="EMBL" id="MU001632">
    <property type="protein sequence ID" value="KAF2486263.1"/>
    <property type="molecule type" value="Genomic_DNA"/>
</dbReference>
<dbReference type="GeneID" id="54479673"/>
<gene>
    <name evidence="1" type="ORF">BDY17DRAFT_73954</name>
</gene>
<keyword evidence="2" id="KW-1185">Reference proteome</keyword>
<reference evidence="1" key="1">
    <citation type="journal article" date="2020" name="Stud. Mycol.">
        <title>101 Dothideomycetes genomes: a test case for predicting lifestyles and emergence of pathogens.</title>
        <authorList>
            <person name="Haridas S."/>
            <person name="Albert R."/>
            <person name="Binder M."/>
            <person name="Bloem J."/>
            <person name="Labutti K."/>
            <person name="Salamov A."/>
            <person name="Andreopoulos B."/>
            <person name="Baker S."/>
            <person name="Barry K."/>
            <person name="Bills G."/>
            <person name="Bluhm B."/>
            <person name="Cannon C."/>
            <person name="Castanera R."/>
            <person name="Culley D."/>
            <person name="Daum C."/>
            <person name="Ezra D."/>
            <person name="Gonzalez J."/>
            <person name="Henrissat B."/>
            <person name="Kuo A."/>
            <person name="Liang C."/>
            <person name="Lipzen A."/>
            <person name="Lutzoni F."/>
            <person name="Magnuson J."/>
            <person name="Mondo S."/>
            <person name="Nolan M."/>
            <person name="Ohm R."/>
            <person name="Pangilinan J."/>
            <person name="Park H.-J."/>
            <person name="Ramirez L."/>
            <person name="Alfaro M."/>
            <person name="Sun H."/>
            <person name="Tritt A."/>
            <person name="Yoshinaga Y."/>
            <person name="Zwiers L.-H."/>
            <person name="Turgeon B."/>
            <person name="Goodwin S."/>
            <person name="Spatafora J."/>
            <person name="Crous P."/>
            <person name="Grigoriev I."/>
        </authorList>
    </citation>
    <scope>NUCLEOTIDE SEQUENCE</scope>
    <source>
        <strain evidence="1">CBS 113389</strain>
    </source>
</reference>
<proteinExistence type="predicted"/>
<dbReference type="RefSeq" id="XP_033592832.1">
    <property type="nucleotide sequence ID" value="XM_033738671.1"/>
</dbReference>
<organism evidence="1 2">
    <name type="scientific">Neohortaea acidophila</name>
    <dbReference type="NCBI Taxonomy" id="245834"/>
    <lineage>
        <taxon>Eukaryota</taxon>
        <taxon>Fungi</taxon>
        <taxon>Dikarya</taxon>
        <taxon>Ascomycota</taxon>
        <taxon>Pezizomycotina</taxon>
        <taxon>Dothideomycetes</taxon>
        <taxon>Dothideomycetidae</taxon>
        <taxon>Mycosphaerellales</taxon>
        <taxon>Teratosphaeriaceae</taxon>
        <taxon>Neohortaea</taxon>
    </lineage>
</organism>
<sequence>MLGWRSQCTACIWLTRQPSPLALPHHHHHHPSSYPFTLQSTADPRALPLSCADPSLVYPLHSICLLLPLPSLPRSLQPLCSHHSADGEQTLHYPIHSIHRSSSTLSDSRRPTVSPKLLIFPLPFHRYSHPRRLCSPLRRASHHPLDKSRGGCNERPQHPLMTPHYSKMLPC</sequence>
<accession>A0A6A6Q3M9</accession>
<dbReference type="AlphaFoldDB" id="A0A6A6Q3M9"/>
<evidence type="ECO:0000313" key="1">
    <source>
        <dbReference type="EMBL" id="KAF2486263.1"/>
    </source>
</evidence>